<keyword evidence="1" id="KW-1133">Transmembrane helix</keyword>
<organism evidence="2 3">
    <name type="scientific">Schleiferilactobacillus perolens DSM 12744</name>
    <dbReference type="NCBI Taxonomy" id="1423792"/>
    <lineage>
        <taxon>Bacteria</taxon>
        <taxon>Bacillati</taxon>
        <taxon>Bacillota</taxon>
        <taxon>Bacilli</taxon>
        <taxon>Lactobacillales</taxon>
        <taxon>Lactobacillaceae</taxon>
        <taxon>Schleiferilactobacillus</taxon>
    </lineage>
</organism>
<name>A0A0R1N0K0_9LACO</name>
<gene>
    <name evidence="2" type="ORF">FD09_GL000764</name>
</gene>
<reference evidence="2 3" key="1">
    <citation type="journal article" date="2015" name="Genome Announc.">
        <title>Expanding the biotechnology potential of lactobacilli through comparative genomics of 213 strains and associated genera.</title>
        <authorList>
            <person name="Sun Z."/>
            <person name="Harris H.M."/>
            <person name="McCann A."/>
            <person name="Guo C."/>
            <person name="Argimon S."/>
            <person name="Zhang W."/>
            <person name="Yang X."/>
            <person name="Jeffery I.B."/>
            <person name="Cooney J.C."/>
            <person name="Kagawa T.F."/>
            <person name="Liu W."/>
            <person name="Song Y."/>
            <person name="Salvetti E."/>
            <person name="Wrobel A."/>
            <person name="Rasinkangas P."/>
            <person name="Parkhill J."/>
            <person name="Rea M.C."/>
            <person name="O'Sullivan O."/>
            <person name="Ritari J."/>
            <person name="Douillard F.P."/>
            <person name="Paul Ross R."/>
            <person name="Yang R."/>
            <person name="Briner A.E."/>
            <person name="Felis G.E."/>
            <person name="de Vos W.M."/>
            <person name="Barrangou R."/>
            <person name="Klaenhammer T.R."/>
            <person name="Caufield P.W."/>
            <person name="Cui Y."/>
            <person name="Zhang H."/>
            <person name="O'Toole P.W."/>
        </authorList>
    </citation>
    <scope>NUCLEOTIDE SEQUENCE [LARGE SCALE GENOMIC DNA]</scope>
    <source>
        <strain evidence="2 3">DSM 12744</strain>
    </source>
</reference>
<dbReference type="AlphaFoldDB" id="A0A0R1N0K0"/>
<proteinExistence type="predicted"/>
<evidence type="ECO:0000313" key="3">
    <source>
        <dbReference type="Proteomes" id="UP000051330"/>
    </source>
</evidence>
<sequence>MLAKILLVLAVLLMFIGIHKNPKPYSKVDLLIALAVVLIVFIKSIKEGQLISGAIYCMGLSLMALSFYWRRARA</sequence>
<keyword evidence="1" id="KW-0472">Membrane</keyword>
<keyword evidence="1" id="KW-0812">Transmembrane</keyword>
<protein>
    <submittedName>
        <fullName evidence="2">Uncharacterized protein</fullName>
    </submittedName>
</protein>
<evidence type="ECO:0000256" key="1">
    <source>
        <dbReference type="SAM" id="Phobius"/>
    </source>
</evidence>
<dbReference type="Proteomes" id="UP000051330">
    <property type="component" value="Unassembled WGS sequence"/>
</dbReference>
<comment type="caution">
    <text evidence="2">The sequence shown here is derived from an EMBL/GenBank/DDBJ whole genome shotgun (WGS) entry which is preliminary data.</text>
</comment>
<feature type="transmembrane region" description="Helical" evidence="1">
    <location>
        <begin position="50"/>
        <end position="69"/>
    </location>
</feature>
<keyword evidence="3" id="KW-1185">Reference proteome</keyword>
<dbReference type="PATRIC" id="fig|1423792.3.peg.780"/>
<dbReference type="EMBL" id="AZEC01000013">
    <property type="protein sequence ID" value="KRL11042.1"/>
    <property type="molecule type" value="Genomic_DNA"/>
</dbReference>
<evidence type="ECO:0000313" key="2">
    <source>
        <dbReference type="EMBL" id="KRL11042.1"/>
    </source>
</evidence>
<accession>A0A0R1N0K0</accession>